<dbReference type="OrthoDB" id="9803294at2"/>
<feature type="transmembrane region" description="Helical" evidence="15">
    <location>
        <begin position="244"/>
        <end position="272"/>
    </location>
</feature>
<protein>
    <submittedName>
        <fullName evidence="17">Cytochrome oxidase/ubiquinol oxidase polypeptide I</fullName>
    </submittedName>
</protein>
<feature type="transmembrane region" description="Helical" evidence="15">
    <location>
        <begin position="607"/>
        <end position="625"/>
    </location>
</feature>
<evidence type="ECO:0000256" key="12">
    <source>
        <dbReference type="ARBA" id="ARBA00023008"/>
    </source>
</evidence>
<evidence type="ECO:0000256" key="13">
    <source>
        <dbReference type="ARBA" id="ARBA00023136"/>
    </source>
</evidence>
<dbReference type="Gene3D" id="1.20.210.10">
    <property type="entry name" value="Cytochrome c oxidase-like, subunit I domain"/>
    <property type="match status" value="1"/>
</dbReference>
<feature type="transmembrane region" description="Helical" evidence="15">
    <location>
        <begin position="399"/>
        <end position="419"/>
    </location>
</feature>
<dbReference type="Pfam" id="PF00115">
    <property type="entry name" value="COX1"/>
    <property type="match status" value="1"/>
</dbReference>
<evidence type="ECO:0000256" key="4">
    <source>
        <dbReference type="ARBA" id="ARBA00022475"/>
    </source>
</evidence>
<gene>
    <name evidence="17" type="ORF">Asru_0039_04</name>
</gene>
<keyword evidence="13 15" id="KW-0472">Membrane</keyword>
<feature type="transmembrane region" description="Helical" evidence="15">
    <location>
        <begin position="469"/>
        <end position="491"/>
    </location>
</feature>
<evidence type="ECO:0000256" key="8">
    <source>
        <dbReference type="ARBA" id="ARBA00022723"/>
    </source>
</evidence>
<feature type="transmembrane region" description="Helical" evidence="15">
    <location>
        <begin position="161"/>
        <end position="186"/>
    </location>
</feature>
<keyword evidence="12" id="KW-0186">Copper</keyword>
<keyword evidence="8" id="KW-0479">Metal-binding</keyword>
<dbReference type="RefSeq" id="WP_084623092.1">
    <property type="nucleotide sequence ID" value="NZ_BANB01000039.1"/>
</dbReference>
<accession>A0A0D6P457</accession>
<feature type="transmembrane region" description="Helical" evidence="15">
    <location>
        <begin position="206"/>
        <end position="232"/>
    </location>
</feature>
<keyword evidence="5 14" id="KW-0349">Heme</keyword>
<dbReference type="InterPro" id="IPR023615">
    <property type="entry name" value="Cyt_c_Oxase_su1_BS"/>
</dbReference>
<name>A0A0D6P457_9PROT</name>
<feature type="transmembrane region" description="Helical" evidence="15">
    <location>
        <begin position="117"/>
        <end position="140"/>
    </location>
</feature>
<keyword evidence="18" id="KW-1185">Reference proteome</keyword>
<dbReference type="GO" id="GO:0022904">
    <property type="term" value="P:respiratory electron transport chain"/>
    <property type="evidence" value="ECO:0007669"/>
    <property type="project" value="TreeGrafter"/>
</dbReference>
<dbReference type="SUPFAM" id="SSF81442">
    <property type="entry name" value="Cytochrome c oxidase subunit I-like"/>
    <property type="match status" value="1"/>
</dbReference>
<feature type="transmembrane region" description="Helical" evidence="15">
    <location>
        <begin position="327"/>
        <end position="349"/>
    </location>
</feature>
<reference evidence="17 18" key="1">
    <citation type="submission" date="2012-11" db="EMBL/GenBank/DDBJ databases">
        <title>Whole genome sequence of Acidisphaera rubrifaciens HS-AP3.</title>
        <authorList>
            <person name="Azuma Y."/>
            <person name="Higashiura N."/>
            <person name="Hirakawa H."/>
            <person name="Matsushita K."/>
        </authorList>
    </citation>
    <scope>NUCLEOTIDE SEQUENCE [LARGE SCALE GENOMIC DNA]</scope>
    <source>
        <strain evidence="17 18">HS-AP3</strain>
    </source>
</reference>
<dbReference type="GO" id="GO:0020037">
    <property type="term" value="F:heme binding"/>
    <property type="evidence" value="ECO:0007669"/>
    <property type="project" value="InterPro"/>
</dbReference>
<dbReference type="GO" id="GO:0004129">
    <property type="term" value="F:cytochrome-c oxidase activity"/>
    <property type="evidence" value="ECO:0007669"/>
    <property type="project" value="InterPro"/>
</dbReference>
<evidence type="ECO:0000259" key="16">
    <source>
        <dbReference type="PROSITE" id="PS50855"/>
    </source>
</evidence>
<evidence type="ECO:0000256" key="10">
    <source>
        <dbReference type="ARBA" id="ARBA00022989"/>
    </source>
</evidence>
<dbReference type="PROSITE" id="PS50855">
    <property type="entry name" value="COX1"/>
    <property type="match status" value="1"/>
</dbReference>
<keyword evidence="3 14" id="KW-0813">Transport</keyword>
<keyword evidence="4" id="KW-1003">Cell membrane</keyword>
<dbReference type="InterPro" id="IPR000883">
    <property type="entry name" value="Cyt_C_Oxase_1"/>
</dbReference>
<organism evidence="17 18">
    <name type="scientific">Acidisphaera rubrifaciens HS-AP3</name>
    <dbReference type="NCBI Taxonomy" id="1231350"/>
    <lineage>
        <taxon>Bacteria</taxon>
        <taxon>Pseudomonadati</taxon>
        <taxon>Pseudomonadota</taxon>
        <taxon>Alphaproteobacteria</taxon>
        <taxon>Acetobacterales</taxon>
        <taxon>Acetobacteraceae</taxon>
        <taxon>Acidisphaera</taxon>
    </lineage>
</organism>
<dbReference type="AlphaFoldDB" id="A0A0D6P457"/>
<feature type="transmembrane region" description="Helical" evidence="15">
    <location>
        <begin position="511"/>
        <end position="535"/>
    </location>
</feature>
<dbReference type="GO" id="GO:0009486">
    <property type="term" value="F:cytochrome bo3 ubiquinol oxidase activity"/>
    <property type="evidence" value="ECO:0007669"/>
    <property type="project" value="TreeGrafter"/>
</dbReference>
<dbReference type="Proteomes" id="UP000032680">
    <property type="component" value="Unassembled WGS sequence"/>
</dbReference>
<evidence type="ECO:0000256" key="15">
    <source>
        <dbReference type="SAM" id="Phobius"/>
    </source>
</evidence>
<evidence type="ECO:0000256" key="7">
    <source>
        <dbReference type="ARBA" id="ARBA00022692"/>
    </source>
</evidence>
<dbReference type="InterPro" id="IPR023616">
    <property type="entry name" value="Cyt_c_oxase-like_su1_dom"/>
</dbReference>
<dbReference type="EMBL" id="BANB01000039">
    <property type="protein sequence ID" value="GAN75988.1"/>
    <property type="molecule type" value="Genomic_DNA"/>
</dbReference>
<evidence type="ECO:0000313" key="18">
    <source>
        <dbReference type="Proteomes" id="UP000032680"/>
    </source>
</evidence>
<dbReference type="PRINTS" id="PR01165">
    <property type="entry name" value="CYCOXIDASEI"/>
</dbReference>
<evidence type="ECO:0000256" key="6">
    <source>
        <dbReference type="ARBA" id="ARBA00022660"/>
    </source>
</evidence>
<keyword evidence="10 15" id="KW-1133">Transmembrane helix</keyword>
<evidence type="ECO:0000256" key="3">
    <source>
        <dbReference type="ARBA" id="ARBA00022448"/>
    </source>
</evidence>
<evidence type="ECO:0000256" key="2">
    <source>
        <dbReference type="ARBA" id="ARBA00009578"/>
    </source>
</evidence>
<feature type="transmembrane region" description="Helical" evidence="15">
    <location>
        <begin position="77"/>
        <end position="97"/>
    </location>
</feature>
<evidence type="ECO:0000313" key="17">
    <source>
        <dbReference type="EMBL" id="GAN75988.1"/>
    </source>
</evidence>
<comment type="caution">
    <text evidence="17">The sequence shown here is derived from an EMBL/GenBank/DDBJ whole genome shotgun (WGS) entry which is preliminary data.</text>
</comment>
<evidence type="ECO:0000256" key="9">
    <source>
        <dbReference type="ARBA" id="ARBA00022982"/>
    </source>
</evidence>
<feature type="transmembrane region" description="Helical" evidence="15">
    <location>
        <begin position="361"/>
        <end position="378"/>
    </location>
</feature>
<keyword evidence="7 14" id="KW-0812">Transmembrane</keyword>
<evidence type="ECO:0000256" key="1">
    <source>
        <dbReference type="ARBA" id="ARBA00004651"/>
    </source>
</evidence>
<keyword evidence="9 14" id="KW-0249">Electron transport</keyword>
<keyword evidence="6 14" id="KW-0679">Respiratory chain</keyword>
<feature type="transmembrane region" description="Helical" evidence="15">
    <location>
        <begin position="33"/>
        <end position="56"/>
    </location>
</feature>
<comment type="subcellular location">
    <subcellularLocation>
        <location evidence="1">Cell membrane</location>
        <topology evidence="1">Multi-pass membrane protein</topology>
    </subcellularLocation>
</comment>
<dbReference type="GO" id="GO:0005886">
    <property type="term" value="C:plasma membrane"/>
    <property type="evidence" value="ECO:0007669"/>
    <property type="project" value="UniProtKB-SubCell"/>
</dbReference>
<comment type="similarity">
    <text evidence="2 14">Belongs to the heme-copper respiratory oxidase family.</text>
</comment>
<dbReference type="PROSITE" id="PS00077">
    <property type="entry name" value="COX1_CUB"/>
    <property type="match status" value="1"/>
</dbReference>
<sequence>MNGPDIWHILLGNLGWGALPFVRAWRDPSVSELIGAAAGSVVVIGAVAVLALLTWAKAWRYLWTEWATSLDHKKIGIMYIALAGVMLTRALIEAVLIRTQQATAINAPGLVEPGHFAQLFTTHGSIMIFFMAMPFLTGLINYVVPLQIGARDMAFPYLNSVGLWLTVGGAALMMVSLVIGAFSTGGWSGYPPYTELAFNPGVGPDYWIWAVTLSSVGSTTAGINIACTIYKMRAPGMGWMRMPMFCWTSLCTAIMMIFAMPPLTVATLLLAADRYAGMHFFTNGHGGDMMNYVNLFWLFGHPEVYILILPAFGVYSEVVSAFSSKELYGYTSLVIATAAIAVLSFTVWLHHFFTMGQSADVNAAFGIATMAIGVPTGVKIYDWIWTMFRGRVRLTPPMLLSIAFMVTFTLGGFTGIILATPPLDYVLHNTLFLVAHFHNMLIGGLLYGLIAGYMYWFPKAFGFRLNERWGRISVVCWVAGFYLAFMPLYVLGAAGMARRTQEVFDPAFRPWLLIALCGAATLFAGLISLFVQLYVSIRDRHANRVPVGDPWDARGLEWSVAAPPPEWNFASIPHVGRLDAFYWRKRNEGAYHPADHYHDIELPKESACGVIIGVAAAACGFGLVWHIWWMAALSLFVIFVTTIARSFMRDVTKIIPAETVEAFDREWLAQARAAHPVPRQLEQSEINEGLAEWIA</sequence>
<evidence type="ECO:0000256" key="14">
    <source>
        <dbReference type="RuleBase" id="RU000370"/>
    </source>
</evidence>
<dbReference type="GO" id="GO:0046872">
    <property type="term" value="F:metal ion binding"/>
    <property type="evidence" value="ECO:0007669"/>
    <property type="project" value="UniProtKB-KW"/>
</dbReference>
<proteinExistence type="inferred from homology"/>
<dbReference type="GO" id="GO:0015990">
    <property type="term" value="P:electron transport coupled proton transport"/>
    <property type="evidence" value="ECO:0007669"/>
    <property type="project" value="TreeGrafter"/>
</dbReference>
<dbReference type="PANTHER" id="PTHR10422:SF35">
    <property type="entry name" value="CYTOCHROME BO(3) UBIQUINOL OXIDASE SUBUNIT 1"/>
    <property type="match status" value="1"/>
</dbReference>
<evidence type="ECO:0000256" key="11">
    <source>
        <dbReference type="ARBA" id="ARBA00023004"/>
    </source>
</evidence>
<feature type="domain" description="Cytochrome oxidase subunit I profile" evidence="16">
    <location>
        <begin position="57"/>
        <end position="576"/>
    </location>
</feature>
<feature type="transmembrane region" description="Helical" evidence="15">
    <location>
        <begin position="431"/>
        <end position="457"/>
    </location>
</feature>
<feature type="transmembrane region" description="Helical" evidence="15">
    <location>
        <begin position="292"/>
        <end position="315"/>
    </location>
</feature>
<keyword evidence="11" id="KW-0408">Iron</keyword>
<dbReference type="PANTHER" id="PTHR10422">
    <property type="entry name" value="CYTOCHROME C OXIDASE SUBUNIT 1"/>
    <property type="match status" value="1"/>
</dbReference>
<dbReference type="GO" id="GO:0009060">
    <property type="term" value="P:aerobic respiration"/>
    <property type="evidence" value="ECO:0007669"/>
    <property type="project" value="InterPro"/>
</dbReference>
<dbReference type="InterPro" id="IPR036927">
    <property type="entry name" value="Cyt_c_oxase-like_su1_sf"/>
</dbReference>
<evidence type="ECO:0000256" key="5">
    <source>
        <dbReference type="ARBA" id="ARBA00022617"/>
    </source>
</evidence>